<organism evidence="10 11">
    <name type="scientific">Acropora cervicornis</name>
    <name type="common">Staghorn coral</name>
    <dbReference type="NCBI Taxonomy" id="6130"/>
    <lineage>
        <taxon>Eukaryota</taxon>
        <taxon>Metazoa</taxon>
        <taxon>Cnidaria</taxon>
        <taxon>Anthozoa</taxon>
        <taxon>Hexacorallia</taxon>
        <taxon>Scleractinia</taxon>
        <taxon>Astrocoeniina</taxon>
        <taxon>Acroporidae</taxon>
        <taxon>Acropora</taxon>
    </lineage>
</organism>
<reference evidence="10" key="1">
    <citation type="journal article" date="2023" name="G3 (Bethesda)">
        <title>Whole genome assembly and annotation of the endangered Caribbean coral Acropora cervicornis.</title>
        <authorList>
            <person name="Selwyn J.D."/>
            <person name="Vollmer S.V."/>
        </authorList>
    </citation>
    <scope>NUCLEOTIDE SEQUENCE</scope>
    <source>
        <strain evidence="10">K2</strain>
    </source>
</reference>
<keyword evidence="3 7" id="KW-1133">Transmembrane helix</keyword>
<evidence type="ECO:0000256" key="5">
    <source>
        <dbReference type="ARBA" id="ARBA00023157"/>
    </source>
</evidence>
<evidence type="ECO:0000313" key="11">
    <source>
        <dbReference type="Proteomes" id="UP001249851"/>
    </source>
</evidence>
<evidence type="ECO:0000256" key="3">
    <source>
        <dbReference type="ARBA" id="ARBA00022989"/>
    </source>
</evidence>
<feature type="transmembrane region" description="Helical" evidence="7">
    <location>
        <begin position="622"/>
        <end position="639"/>
    </location>
</feature>
<dbReference type="InterPro" id="IPR017981">
    <property type="entry name" value="GPCR_2-like_7TM"/>
</dbReference>
<feature type="transmembrane region" description="Helical" evidence="7">
    <location>
        <begin position="584"/>
        <end position="610"/>
    </location>
</feature>
<feature type="transmembrane region" description="Helical" evidence="7">
    <location>
        <begin position="693"/>
        <end position="712"/>
    </location>
</feature>
<feature type="compositionally biased region" description="Basic and acidic residues" evidence="6">
    <location>
        <begin position="878"/>
        <end position="887"/>
    </location>
</feature>
<evidence type="ECO:0000259" key="9">
    <source>
        <dbReference type="PROSITE" id="PS50958"/>
    </source>
</evidence>
<dbReference type="GO" id="GO:0004930">
    <property type="term" value="F:G protein-coupled receptor activity"/>
    <property type="evidence" value="ECO:0007669"/>
    <property type="project" value="InterPro"/>
</dbReference>
<feature type="domain" description="SMB" evidence="9">
    <location>
        <begin position="37"/>
        <end position="86"/>
    </location>
</feature>
<dbReference type="EMBL" id="JARQWQ010000079">
    <property type="protein sequence ID" value="KAK2553302.1"/>
    <property type="molecule type" value="Genomic_DNA"/>
</dbReference>
<dbReference type="CDD" id="cd15039">
    <property type="entry name" value="7tmB3_Methuselah-like"/>
    <property type="match status" value="1"/>
</dbReference>
<dbReference type="PANTHER" id="PTHR45902">
    <property type="entry name" value="LATROPHILIN RECEPTOR-LIKE PROTEIN A"/>
    <property type="match status" value="1"/>
</dbReference>
<dbReference type="PANTHER" id="PTHR45902:SF1">
    <property type="entry name" value="LATROPHILIN RECEPTOR-LIKE PROTEIN A"/>
    <property type="match status" value="1"/>
</dbReference>
<evidence type="ECO:0000256" key="1">
    <source>
        <dbReference type="ARBA" id="ARBA00004141"/>
    </source>
</evidence>
<accession>A0AAD9Q227</accession>
<sequence>MFLAFCLVHQNHSSENTTTARPHQVDKPRTPSLVCNEKLSCHNRCNETTEGNDLSSDPAHCHCDIACTKYHDCCADFVQFCQTNNSVNQGNESIAYTCFKLSTEPGQTHGVFMISTCAKGWIDEDVRAQCLAGSSHGENRTFTSANILEDIPVSLLSYDHLPPSYRNIYCGFCNGERDFLLTLWTLKFRCNIQPPSDHNATQVLDFLLKYCPNRIVKPGQGFGVRTCVQTVSTCLISNQSNIKSKCLGGPSGVVYSKDTKENFKNYYCLLCNGLSTNDVKCGPRIKDNIFNPKSFEIVLEFNPESKQVTEPTVTPMCATGQVYDPHLETCEPGSPLPPSRAIRDKYRIKLWMNPVDSFVVLISPNQFRNALCTAFSLDPSQIDEISIGIEDLSLAVTFNLYAGGAAPSPSHDKVAQEETLEITLLLSFNNSFKLTIHDKRWDVLRVTQRQLTCAQSEEFLPGDFIPPTDPKSFAIVKKTGQRVPPNRYFLLKDSKTGNESLFVCSSKFVVMCPFMLLPVRSSDYKLFSNKSLQHIATGRLYTIGDYELNDQTALICTNYAIENNSTILVPHTNITVFGQSDRLFLWYFTVVGFSVSILALILTLIVHFIVSDLRSPLPGKNLMSLCMALFLAQFMWLFGSGDTDQPIFCTVVAAVLHYLFLVSFACTAVIAYDTRRTFSVQMSKAPGRSNGEGNLRFLTYTCIAWGLPMTYVGSCFLLDNFQVVGIGYGDEEACWLAKGNAKIVAFLTPIACVLLYNVAAFSQTIWAINTARKQTNRVKAKSTRRDRGAVVKVYIRLLTLMGFTWFFAFTAELIHKTMIYPFVVLTSLQGVYIFVAFVCKTRVLKLIRDAFQMSKRDVLASTQNSASTLSKGFHPNHSRSETEETHM</sequence>
<dbReference type="InterPro" id="IPR000832">
    <property type="entry name" value="GPCR_2_secretin-like"/>
</dbReference>
<feature type="domain" description="G-protein coupled receptors family 2 profile 2" evidence="8">
    <location>
        <begin position="585"/>
        <end position="841"/>
    </location>
</feature>
<dbReference type="Pfam" id="PF00002">
    <property type="entry name" value="7tm_2"/>
    <property type="match status" value="1"/>
</dbReference>
<dbReference type="PROSITE" id="PS50261">
    <property type="entry name" value="G_PROTEIN_RECEP_F2_4"/>
    <property type="match status" value="1"/>
</dbReference>
<keyword evidence="4 7" id="KW-0472">Membrane</keyword>
<dbReference type="Pfam" id="PF01033">
    <property type="entry name" value="Somatomedin_B"/>
    <property type="match status" value="1"/>
</dbReference>
<dbReference type="SUPFAM" id="SSF90188">
    <property type="entry name" value="Somatomedin B domain"/>
    <property type="match status" value="1"/>
</dbReference>
<dbReference type="PROSITE" id="PS00524">
    <property type="entry name" value="SMB_1"/>
    <property type="match status" value="1"/>
</dbReference>
<dbReference type="InterPro" id="IPR053231">
    <property type="entry name" value="GPCR_LN-TM7"/>
</dbReference>
<feature type="transmembrane region" description="Helical" evidence="7">
    <location>
        <begin position="645"/>
        <end position="672"/>
    </location>
</feature>
<dbReference type="GO" id="GO:0007166">
    <property type="term" value="P:cell surface receptor signaling pathway"/>
    <property type="evidence" value="ECO:0007669"/>
    <property type="project" value="InterPro"/>
</dbReference>
<keyword evidence="10" id="KW-0675">Receptor</keyword>
<keyword evidence="11" id="KW-1185">Reference proteome</keyword>
<dbReference type="PROSITE" id="PS50958">
    <property type="entry name" value="SMB_2"/>
    <property type="match status" value="1"/>
</dbReference>
<evidence type="ECO:0000256" key="4">
    <source>
        <dbReference type="ARBA" id="ARBA00023136"/>
    </source>
</evidence>
<dbReference type="Proteomes" id="UP001249851">
    <property type="component" value="Unassembled WGS sequence"/>
</dbReference>
<proteinExistence type="predicted"/>
<gene>
    <name evidence="10" type="ORF">P5673_025513</name>
</gene>
<reference evidence="10" key="2">
    <citation type="journal article" date="2023" name="Science">
        <title>Genomic signatures of disease resistance in endangered staghorn corals.</title>
        <authorList>
            <person name="Vollmer S.V."/>
            <person name="Selwyn J.D."/>
            <person name="Despard B.A."/>
            <person name="Roesel C.L."/>
        </authorList>
    </citation>
    <scope>NUCLEOTIDE SEQUENCE</scope>
    <source>
        <strain evidence="10">K2</strain>
    </source>
</reference>
<dbReference type="InterPro" id="IPR001212">
    <property type="entry name" value="Somatomedin_B_dom"/>
</dbReference>
<feature type="region of interest" description="Disordered" evidence="6">
    <location>
        <begin position="866"/>
        <end position="887"/>
    </location>
</feature>
<evidence type="ECO:0000313" key="10">
    <source>
        <dbReference type="EMBL" id="KAK2553302.1"/>
    </source>
</evidence>
<dbReference type="Gene3D" id="4.10.410.20">
    <property type="match status" value="1"/>
</dbReference>
<comment type="caution">
    <text evidence="10">The sequence shown here is derived from an EMBL/GenBank/DDBJ whole genome shotgun (WGS) entry which is preliminary data.</text>
</comment>
<evidence type="ECO:0000256" key="2">
    <source>
        <dbReference type="ARBA" id="ARBA00022692"/>
    </source>
</evidence>
<comment type="subcellular location">
    <subcellularLocation>
        <location evidence="1">Membrane</location>
        <topology evidence="1">Multi-pass membrane protein</topology>
    </subcellularLocation>
</comment>
<evidence type="ECO:0000256" key="6">
    <source>
        <dbReference type="SAM" id="MobiDB-lite"/>
    </source>
</evidence>
<dbReference type="AlphaFoldDB" id="A0AAD9Q227"/>
<evidence type="ECO:0000259" key="8">
    <source>
        <dbReference type="PROSITE" id="PS50261"/>
    </source>
</evidence>
<protein>
    <submittedName>
        <fullName evidence="10">Cadherin EGF LAG seven-pass G-type receptor 1</fullName>
    </submittedName>
</protein>
<feature type="transmembrane region" description="Helical" evidence="7">
    <location>
        <begin position="819"/>
        <end position="839"/>
    </location>
</feature>
<dbReference type="GO" id="GO:0016020">
    <property type="term" value="C:membrane"/>
    <property type="evidence" value="ECO:0007669"/>
    <property type="project" value="UniProtKB-SubCell"/>
</dbReference>
<dbReference type="Gene3D" id="1.20.1070.10">
    <property type="entry name" value="Rhodopsin 7-helix transmembrane proteins"/>
    <property type="match status" value="1"/>
</dbReference>
<keyword evidence="2 7" id="KW-0812">Transmembrane</keyword>
<evidence type="ECO:0000256" key="7">
    <source>
        <dbReference type="SAM" id="Phobius"/>
    </source>
</evidence>
<feature type="transmembrane region" description="Helical" evidence="7">
    <location>
        <begin position="789"/>
        <end position="807"/>
    </location>
</feature>
<keyword evidence="5" id="KW-1015">Disulfide bond</keyword>
<dbReference type="InterPro" id="IPR036024">
    <property type="entry name" value="Somatomedin_B-like_dom_sf"/>
</dbReference>
<feature type="transmembrane region" description="Helical" evidence="7">
    <location>
        <begin position="743"/>
        <end position="768"/>
    </location>
</feature>
<name>A0AAD9Q227_ACRCE</name>